<dbReference type="Proteomes" id="UP000007590">
    <property type="component" value="Chromosome"/>
</dbReference>
<dbReference type="STRING" id="929556.Solca_0218"/>
<dbReference type="AlphaFoldDB" id="H8KNV3"/>
<dbReference type="PROSITE" id="PS51737">
    <property type="entry name" value="RECOMBINASE_DNA_BIND"/>
    <property type="match status" value="1"/>
</dbReference>
<dbReference type="SMART" id="SM00857">
    <property type="entry name" value="Resolvase"/>
    <property type="match status" value="1"/>
</dbReference>
<dbReference type="RefSeq" id="WP_014678592.1">
    <property type="nucleotide sequence ID" value="NC_017770.1"/>
</dbReference>
<protein>
    <submittedName>
        <fullName evidence="3">Site-specific recombinase, DNA invertase Pin</fullName>
    </submittedName>
</protein>
<dbReference type="Pfam" id="PF07508">
    <property type="entry name" value="Recombinase"/>
    <property type="match status" value="1"/>
</dbReference>
<evidence type="ECO:0000259" key="2">
    <source>
        <dbReference type="PROSITE" id="PS51737"/>
    </source>
</evidence>
<dbReference type="SUPFAM" id="SSF53041">
    <property type="entry name" value="Resolvase-like"/>
    <property type="match status" value="1"/>
</dbReference>
<gene>
    <name evidence="3" type="ordered locus">Solca_0218</name>
</gene>
<dbReference type="eggNOG" id="COG1961">
    <property type="taxonomic scope" value="Bacteria"/>
</dbReference>
<dbReference type="Pfam" id="PF00239">
    <property type="entry name" value="Resolvase"/>
    <property type="match status" value="1"/>
</dbReference>
<dbReference type="CDD" id="cd00338">
    <property type="entry name" value="Ser_Recombinase"/>
    <property type="match status" value="1"/>
</dbReference>
<dbReference type="EMBL" id="CP003349">
    <property type="protein sequence ID" value="AFD05364.1"/>
    <property type="molecule type" value="Genomic_DNA"/>
</dbReference>
<dbReference type="GO" id="GO:0000150">
    <property type="term" value="F:DNA strand exchange activity"/>
    <property type="evidence" value="ECO:0007669"/>
    <property type="project" value="InterPro"/>
</dbReference>
<organism evidence="3 4">
    <name type="scientific">Solitalea canadensis (strain ATCC 29591 / DSM 3403 / JCM 21819 / LMG 8368 / NBRC 15130 / NCIMB 12057 / USAM 9D)</name>
    <name type="common">Flexibacter canadensis</name>
    <dbReference type="NCBI Taxonomy" id="929556"/>
    <lineage>
        <taxon>Bacteria</taxon>
        <taxon>Pseudomonadati</taxon>
        <taxon>Bacteroidota</taxon>
        <taxon>Sphingobacteriia</taxon>
        <taxon>Sphingobacteriales</taxon>
        <taxon>Sphingobacteriaceae</taxon>
        <taxon>Solitalea</taxon>
    </lineage>
</organism>
<dbReference type="InterPro" id="IPR036162">
    <property type="entry name" value="Resolvase-like_N_sf"/>
</dbReference>
<dbReference type="GO" id="GO:0003677">
    <property type="term" value="F:DNA binding"/>
    <property type="evidence" value="ECO:0007669"/>
    <property type="project" value="InterPro"/>
</dbReference>
<feature type="domain" description="Recombinase" evidence="2">
    <location>
        <begin position="159"/>
        <end position="269"/>
    </location>
</feature>
<dbReference type="InterPro" id="IPR006119">
    <property type="entry name" value="Resolv_N"/>
</dbReference>
<proteinExistence type="predicted"/>
<accession>H8KNV3</accession>
<evidence type="ECO:0000313" key="4">
    <source>
        <dbReference type="Proteomes" id="UP000007590"/>
    </source>
</evidence>
<dbReference type="PANTHER" id="PTHR30461:SF23">
    <property type="entry name" value="DNA RECOMBINASE-RELATED"/>
    <property type="match status" value="1"/>
</dbReference>
<dbReference type="Gene3D" id="3.40.50.1390">
    <property type="entry name" value="Resolvase, N-terminal catalytic domain"/>
    <property type="match status" value="1"/>
</dbReference>
<reference evidence="3" key="1">
    <citation type="submission" date="2012-02" db="EMBL/GenBank/DDBJ databases">
        <title>The complete genome of Solitalea canadensis DSM 3403.</title>
        <authorList>
            <consortium name="US DOE Joint Genome Institute (JGI-PGF)"/>
            <person name="Lucas S."/>
            <person name="Copeland A."/>
            <person name="Lapidus A."/>
            <person name="Glavina del Rio T."/>
            <person name="Dalin E."/>
            <person name="Tice H."/>
            <person name="Bruce D."/>
            <person name="Goodwin L."/>
            <person name="Pitluck S."/>
            <person name="Peters L."/>
            <person name="Ovchinnikova G."/>
            <person name="Lu M."/>
            <person name="Kyrpides N."/>
            <person name="Mavromatis K."/>
            <person name="Ivanova N."/>
            <person name="Brettin T."/>
            <person name="Detter J.C."/>
            <person name="Han C."/>
            <person name="Larimer F."/>
            <person name="Land M."/>
            <person name="Hauser L."/>
            <person name="Markowitz V."/>
            <person name="Cheng J.-F."/>
            <person name="Hugenholtz P."/>
            <person name="Woyke T."/>
            <person name="Wu D."/>
            <person name="Spring S."/>
            <person name="Schroeder M."/>
            <person name="Kopitz M."/>
            <person name="Brambilla E."/>
            <person name="Klenk H.-P."/>
            <person name="Eisen J.A."/>
        </authorList>
    </citation>
    <scope>NUCLEOTIDE SEQUENCE</scope>
    <source>
        <strain evidence="3">DSM 3403</strain>
    </source>
</reference>
<sequence>MNAIGYMRLSVRDQSRYSLEYQEQSIRDYCTRNNLVLTALFKDNGESSYTFDRPDYKAVETFIKKHKGQNQYFIIMDHDRFSRNLAEALMKISELETKYHIKVIATHESVDIDTNDPTVFMQRAFRYLLANEELLRIRKRTRDGMRQAQQSGRYLGLAPFGYTNSKDSDGKAVLLVDDKHALIIQTIFMEYLSGTPINEIQKRAKEKGFSRNGNSAIRRVLSNSVYAGLIKVVAEKNKPEKYVKGLHIPIINSADFWKVQEKLGNIKPLKTQLRDDFPLRGVLRCWCGKHMTAGFSKGKNKYYLYYRCREHSSVNIPGIVLHEQFEKLLKILSFSQDQVDYITKQCLKRLKDSTKDIESQQASRLKQLEEINRKLDKLEGRLMEDEIDSATYKKWHKKYSYEKVLITEEISQLTKKENSDWEQKIKKVLPELTRLNEIYEIASLHNKQSLIREVFKHDLTYSDGAFRTPLVNHLFSCNSLKANEKGLLFIEQPSVVWESVPCGSGDGS</sequence>
<dbReference type="InterPro" id="IPR050639">
    <property type="entry name" value="SSR_resolvase"/>
</dbReference>
<dbReference type="OrthoDB" id="9815006at2"/>
<dbReference type="Gene3D" id="3.90.1750.20">
    <property type="entry name" value="Putative Large Serine Recombinase, Chain B, Domain 2"/>
    <property type="match status" value="1"/>
</dbReference>
<dbReference type="PANTHER" id="PTHR30461">
    <property type="entry name" value="DNA-INVERTASE FROM LAMBDOID PROPHAGE"/>
    <property type="match status" value="1"/>
</dbReference>
<feature type="domain" description="Resolvase/invertase-type recombinase catalytic" evidence="1">
    <location>
        <begin position="2"/>
        <end position="152"/>
    </location>
</feature>
<evidence type="ECO:0000259" key="1">
    <source>
        <dbReference type="PROSITE" id="PS51736"/>
    </source>
</evidence>
<dbReference type="InterPro" id="IPR011109">
    <property type="entry name" value="DNA_bind_recombinase_dom"/>
</dbReference>
<dbReference type="InterPro" id="IPR038109">
    <property type="entry name" value="DNA_bind_recomb_sf"/>
</dbReference>
<evidence type="ECO:0000313" key="3">
    <source>
        <dbReference type="EMBL" id="AFD05364.1"/>
    </source>
</evidence>
<keyword evidence="4" id="KW-1185">Reference proteome</keyword>
<dbReference type="KEGG" id="scn:Solca_0218"/>
<dbReference type="HOGENOM" id="CLU_010686_17_0_10"/>
<dbReference type="PROSITE" id="PS51736">
    <property type="entry name" value="RECOMBINASES_3"/>
    <property type="match status" value="1"/>
</dbReference>
<name>H8KNV3_SOLCM</name>